<accession>A0A0K2V6M7</accession>
<protein>
    <submittedName>
        <fullName evidence="1">Uncharacterized protein</fullName>
    </submittedName>
</protein>
<organism evidence="1">
    <name type="scientific">Lepeophtheirus salmonis</name>
    <name type="common">Salmon louse</name>
    <name type="synonym">Caligus salmonis</name>
    <dbReference type="NCBI Taxonomy" id="72036"/>
    <lineage>
        <taxon>Eukaryota</taxon>
        <taxon>Metazoa</taxon>
        <taxon>Ecdysozoa</taxon>
        <taxon>Arthropoda</taxon>
        <taxon>Crustacea</taxon>
        <taxon>Multicrustacea</taxon>
        <taxon>Hexanauplia</taxon>
        <taxon>Copepoda</taxon>
        <taxon>Siphonostomatoida</taxon>
        <taxon>Caligidae</taxon>
        <taxon>Lepeophtheirus</taxon>
    </lineage>
</organism>
<reference evidence="1" key="1">
    <citation type="submission" date="2014-05" db="EMBL/GenBank/DDBJ databases">
        <authorList>
            <person name="Chronopoulou M."/>
        </authorList>
    </citation>
    <scope>NUCLEOTIDE SEQUENCE</scope>
    <source>
        <tissue evidence="1">Whole organism</tissue>
    </source>
</reference>
<dbReference type="AlphaFoldDB" id="A0A0K2V6M7"/>
<evidence type="ECO:0000313" key="1">
    <source>
        <dbReference type="EMBL" id="CDW46129.1"/>
    </source>
</evidence>
<name>A0A0K2V6M7_LEPSM</name>
<proteinExistence type="predicted"/>
<dbReference type="EMBL" id="HACA01028768">
    <property type="protein sequence ID" value="CDW46129.1"/>
    <property type="molecule type" value="Transcribed_RNA"/>
</dbReference>
<sequence length="67" mass="7256">MDEEALDVAEEQDKDRLTEELDLGMEPDSSPSAAGITSGALILSVLLHGDYLGKKTQHSLRLSSNQE</sequence>